<evidence type="ECO:0000313" key="2">
    <source>
        <dbReference type="EMBL" id="MFD2413487.1"/>
    </source>
</evidence>
<keyword evidence="1" id="KW-0472">Membrane</keyword>
<evidence type="ECO:0008006" key="4">
    <source>
        <dbReference type="Google" id="ProtNLM"/>
    </source>
</evidence>
<reference evidence="3" key="1">
    <citation type="journal article" date="2019" name="Int. J. Syst. Evol. Microbiol.">
        <title>The Global Catalogue of Microorganisms (GCM) 10K type strain sequencing project: providing services to taxonomists for standard genome sequencing and annotation.</title>
        <authorList>
            <consortium name="The Broad Institute Genomics Platform"/>
            <consortium name="The Broad Institute Genome Sequencing Center for Infectious Disease"/>
            <person name="Wu L."/>
            <person name="Ma J."/>
        </authorList>
    </citation>
    <scope>NUCLEOTIDE SEQUENCE [LARGE SCALE GENOMIC DNA]</scope>
    <source>
        <strain evidence="3">CCM 8725</strain>
    </source>
</reference>
<accession>A0ABW5FH97</accession>
<evidence type="ECO:0000256" key="1">
    <source>
        <dbReference type="SAM" id="Phobius"/>
    </source>
</evidence>
<organism evidence="2 3">
    <name type="scientific">Paenibacillus rhizoplanae</name>
    <dbReference type="NCBI Taxonomy" id="1917181"/>
    <lineage>
        <taxon>Bacteria</taxon>
        <taxon>Bacillati</taxon>
        <taxon>Bacillota</taxon>
        <taxon>Bacilli</taxon>
        <taxon>Bacillales</taxon>
        <taxon>Paenibacillaceae</taxon>
        <taxon>Paenibacillus</taxon>
    </lineage>
</organism>
<dbReference type="RefSeq" id="WP_209992136.1">
    <property type="nucleotide sequence ID" value="NZ_JBHSVQ010000001.1"/>
</dbReference>
<keyword evidence="1" id="KW-0812">Transmembrane</keyword>
<feature type="transmembrane region" description="Helical" evidence="1">
    <location>
        <begin position="278"/>
        <end position="298"/>
    </location>
</feature>
<evidence type="ECO:0000313" key="3">
    <source>
        <dbReference type="Proteomes" id="UP001597448"/>
    </source>
</evidence>
<feature type="transmembrane region" description="Helical" evidence="1">
    <location>
        <begin position="27"/>
        <end position="48"/>
    </location>
</feature>
<dbReference type="Proteomes" id="UP001597448">
    <property type="component" value="Unassembled WGS sequence"/>
</dbReference>
<keyword evidence="3" id="KW-1185">Reference proteome</keyword>
<gene>
    <name evidence="2" type="ORF">ACFSX3_26825</name>
</gene>
<feature type="transmembrane region" description="Helical" evidence="1">
    <location>
        <begin position="148"/>
        <end position="173"/>
    </location>
</feature>
<feature type="transmembrane region" description="Helical" evidence="1">
    <location>
        <begin position="304"/>
        <end position="324"/>
    </location>
</feature>
<dbReference type="EMBL" id="JBHUKY010000068">
    <property type="protein sequence ID" value="MFD2413487.1"/>
    <property type="molecule type" value="Genomic_DNA"/>
</dbReference>
<feature type="transmembrane region" description="Helical" evidence="1">
    <location>
        <begin position="68"/>
        <end position="88"/>
    </location>
</feature>
<sequence length="676" mass="76733">MKWGMPVMTRSRLFFNSSIIRQNLRQYGWIGILYTLALLFILPLQLFINGDRLKEPVVIDGLFNLGMDIPVILIPFPIITGLFLSRYLQSKGSSDLMHSLPLRRSHLLSSYTLSGLLLLLPPIWITSVVTMLVRPLEGNMYIYHGAEVWQWCLTLTVLTLFLFAFTIFVGICVGQTVLQGVVTIILLLLPAGMLIFINMHLNRYLYGYPDSIGSRESLKDWAPMLRIADMSYSPFGQTELWVYALLSAAFVSLAFVLYRKRHSEKAGQAMAFTYFDPLFKAGVMLCSMLLALSYFGSIKQGTGWIIGSVVAGGIIGYIVVEMLLRKTWHILNRKLPLELAVYSILLGLLLYVPVSSLTGYETRVPASGKVSAVFAGGNYEDLMQRPFGAQNTAPAEEADIYSKDPKYIEAVTALHHAVVTVKPGQDNTMWDSVYLSRHRFMLSYQLKSGGMLMRTYLVPSAGFEPELKAVMGHVDYKRVRYRISQMNKNAESIHMSNLDKAFSISDPQEVKEFKDILIREVLNMSYEDQVSDQRSRASIRVIQKPDKYGNHAYFTYDWYPSYHELGAWLEQKGYADKVRITAADVRSAEMFIDMNHSKLPPGLMYDPETRLELARSEKRAVMVSDKTLINGILEHRRNYNRREGAYAVKIVYKNNSSSYISLDEQEMSPALKALLP</sequence>
<feature type="transmembrane region" description="Helical" evidence="1">
    <location>
        <begin position="108"/>
        <end position="133"/>
    </location>
</feature>
<feature type="transmembrane region" description="Helical" evidence="1">
    <location>
        <begin position="240"/>
        <end position="258"/>
    </location>
</feature>
<feature type="transmembrane region" description="Helical" evidence="1">
    <location>
        <begin position="180"/>
        <end position="201"/>
    </location>
</feature>
<feature type="transmembrane region" description="Helical" evidence="1">
    <location>
        <begin position="336"/>
        <end position="354"/>
    </location>
</feature>
<comment type="caution">
    <text evidence="2">The sequence shown here is derived from an EMBL/GenBank/DDBJ whole genome shotgun (WGS) entry which is preliminary data.</text>
</comment>
<proteinExistence type="predicted"/>
<protein>
    <recommendedName>
        <fullName evidence="4">ABC-2 type transport system permease protein</fullName>
    </recommendedName>
</protein>
<name>A0ABW5FH97_9BACL</name>
<keyword evidence="1" id="KW-1133">Transmembrane helix</keyword>